<evidence type="ECO:0000313" key="4">
    <source>
        <dbReference type="Proteomes" id="UP000595140"/>
    </source>
</evidence>
<dbReference type="GO" id="GO:0004867">
    <property type="term" value="F:serine-type endopeptidase inhibitor activity"/>
    <property type="evidence" value="ECO:0007669"/>
    <property type="project" value="InterPro"/>
</dbReference>
<evidence type="ECO:0000313" key="3">
    <source>
        <dbReference type="EMBL" id="VFQ99127.1"/>
    </source>
</evidence>
<dbReference type="Gene3D" id="2.30.39.10">
    <property type="entry name" value="Alpha-1-antitrypsin, domain 1"/>
    <property type="match status" value="1"/>
</dbReference>
<dbReference type="GO" id="GO:0005615">
    <property type="term" value="C:extracellular space"/>
    <property type="evidence" value="ECO:0007669"/>
    <property type="project" value="InterPro"/>
</dbReference>
<proteinExistence type="inferred from homology"/>
<dbReference type="InterPro" id="IPR036186">
    <property type="entry name" value="Serpin_sf"/>
</dbReference>
<keyword evidence="4" id="KW-1185">Reference proteome</keyword>
<gene>
    <name evidence="3" type="ORF">CCAM_LOCUS40903</name>
</gene>
<dbReference type="InterPro" id="IPR000215">
    <property type="entry name" value="Serpin_fam"/>
</dbReference>
<dbReference type="SUPFAM" id="SSF56574">
    <property type="entry name" value="Serpins"/>
    <property type="match status" value="1"/>
</dbReference>
<dbReference type="InterPro" id="IPR042178">
    <property type="entry name" value="Serpin_sf_1"/>
</dbReference>
<dbReference type="PROSITE" id="PS00284">
    <property type="entry name" value="SERPIN"/>
    <property type="match status" value="1"/>
</dbReference>
<dbReference type="PANTHER" id="PTHR11461:SF315">
    <property type="entry name" value="SERPIN-Z3-LIKE"/>
    <property type="match status" value="1"/>
</dbReference>
<evidence type="ECO:0000259" key="2">
    <source>
        <dbReference type="Pfam" id="PF00079"/>
    </source>
</evidence>
<dbReference type="InterPro" id="IPR023795">
    <property type="entry name" value="Serpin_CS"/>
</dbReference>
<dbReference type="InterPro" id="IPR042185">
    <property type="entry name" value="Serpin_sf_2"/>
</dbReference>
<dbReference type="EMBL" id="OOIL02006641">
    <property type="protein sequence ID" value="VFQ99127.1"/>
    <property type="molecule type" value="Genomic_DNA"/>
</dbReference>
<organism evidence="3 4">
    <name type="scientific">Cuscuta campestris</name>
    <dbReference type="NCBI Taxonomy" id="132261"/>
    <lineage>
        <taxon>Eukaryota</taxon>
        <taxon>Viridiplantae</taxon>
        <taxon>Streptophyta</taxon>
        <taxon>Embryophyta</taxon>
        <taxon>Tracheophyta</taxon>
        <taxon>Spermatophyta</taxon>
        <taxon>Magnoliopsida</taxon>
        <taxon>eudicotyledons</taxon>
        <taxon>Gunneridae</taxon>
        <taxon>Pentapetalae</taxon>
        <taxon>asterids</taxon>
        <taxon>lamiids</taxon>
        <taxon>Solanales</taxon>
        <taxon>Convolvulaceae</taxon>
        <taxon>Cuscuteae</taxon>
        <taxon>Cuscuta</taxon>
        <taxon>Cuscuta subgen. Grammica</taxon>
        <taxon>Cuscuta sect. Cleistogrammica</taxon>
    </lineage>
</organism>
<sequence length="171" mass="19104">MPYKQGEDKRRHFSMYIFLPEAKDGLPSLMHKVYSEYGLSDEFQRFLPTYPVEVGDFRIPKFKISYGFDVSKILKELGVVCPFGGEEGITEMVESKLHVSKIIQKSFVEVNEEGTEAAAATVVVVGMSASAGAMERVVKVDFVADHPFLYFIREDLSGTIVLVGTVINPLE</sequence>
<dbReference type="OrthoDB" id="1063785at2759"/>
<name>A0A484NF63_9ASTE</name>
<dbReference type="Pfam" id="PF00079">
    <property type="entry name" value="Serpin"/>
    <property type="match status" value="1"/>
</dbReference>
<dbReference type="Gene3D" id="3.30.497.10">
    <property type="entry name" value="Antithrombin, subunit I, domain 2"/>
    <property type="match status" value="1"/>
</dbReference>
<dbReference type="AlphaFoldDB" id="A0A484NF63"/>
<feature type="domain" description="Serpin" evidence="2">
    <location>
        <begin position="1"/>
        <end position="169"/>
    </location>
</feature>
<accession>A0A484NF63</accession>
<protein>
    <recommendedName>
        <fullName evidence="2">Serpin domain-containing protein</fullName>
    </recommendedName>
</protein>
<comment type="similarity">
    <text evidence="1">Belongs to the serpin family.</text>
</comment>
<dbReference type="Proteomes" id="UP000595140">
    <property type="component" value="Unassembled WGS sequence"/>
</dbReference>
<evidence type="ECO:0000256" key="1">
    <source>
        <dbReference type="ARBA" id="ARBA00009500"/>
    </source>
</evidence>
<reference evidence="3 4" key="1">
    <citation type="submission" date="2018-04" db="EMBL/GenBank/DDBJ databases">
        <authorList>
            <person name="Vogel A."/>
        </authorList>
    </citation>
    <scope>NUCLEOTIDE SEQUENCE [LARGE SCALE GENOMIC DNA]</scope>
</reference>
<dbReference type="PANTHER" id="PTHR11461">
    <property type="entry name" value="SERINE PROTEASE INHIBITOR, SERPIN"/>
    <property type="match status" value="1"/>
</dbReference>
<dbReference type="InterPro" id="IPR023796">
    <property type="entry name" value="Serpin_dom"/>
</dbReference>